<dbReference type="GO" id="GO:0016887">
    <property type="term" value="F:ATP hydrolysis activity"/>
    <property type="evidence" value="ECO:0007669"/>
    <property type="project" value="InterPro"/>
</dbReference>
<dbReference type="InterPro" id="IPR045261">
    <property type="entry name" value="MORC_ATPase"/>
</dbReference>
<dbReference type="PANTHER" id="PTHR23336">
    <property type="entry name" value="ZINC FINGER CW-TYPE COILED-COIL DOMAIN PROTEIN 3"/>
    <property type="match status" value="1"/>
</dbReference>
<organism evidence="2 3">
    <name type="scientific">Plakobranchus ocellatus</name>
    <dbReference type="NCBI Taxonomy" id="259542"/>
    <lineage>
        <taxon>Eukaryota</taxon>
        <taxon>Metazoa</taxon>
        <taxon>Spiralia</taxon>
        <taxon>Lophotrochozoa</taxon>
        <taxon>Mollusca</taxon>
        <taxon>Gastropoda</taxon>
        <taxon>Heterobranchia</taxon>
        <taxon>Euthyneura</taxon>
        <taxon>Panpulmonata</taxon>
        <taxon>Sacoglossa</taxon>
        <taxon>Placobranchoidea</taxon>
        <taxon>Plakobranchidae</taxon>
        <taxon>Plakobranchus</taxon>
    </lineage>
</organism>
<gene>
    <name evidence="2" type="ORF">PoB_006892100</name>
</gene>
<name>A0AAV4DE43_9GAST</name>
<dbReference type="InterPro" id="IPR041006">
    <property type="entry name" value="Morc_S5"/>
</dbReference>
<proteinExistence type="predicted"/>
<feature type="domain" description="Morc S5" evidence="1">
    <location>
        <begin position="81"/>
        <end position="208"/>
    </location>
</feature>
<reference evidence="2 3" key="1">
    <citation type="journal article" date="2021" name="Elife">
        <title>Chloroplast acquisition without the gene transfer in kleptoplastic sea slugs, Plakobranchus ocellatus.</title>
        <authorList>
            <person name="Maeda T."/>
            <person name="Takahashi S."/>
            <person name="Yoshida T."/>
            <person name="Shimamura S."/>
            <person name="Takaki Y."/>
            <person name="Nagai Y."/>
            <person name="Toyoda A."/>
            <person name="Suzuki Y."/>
            <person name="Arimoto A."/>
            <person name="Ishii H."/>
            <person name="Satoh N."/>
            <person name="Nishiyama T."/>
            <person name="Hasebe M."/>
            <person name="Maruyama T."/>
            <person name="Minagawa J."/>
            <person name="Obokata J."/>
            <person name="Shigenobu S."/>
        </authorList>
    </citation>
    <scope>NUCLEOTIDE SEQUENCE [LARGE SCALE GENOMIC DNA]</scope>
</reference>
<dbReference type="PANTHER" id="PTHR23336:SF76">
    <property type="entry name" value="MORC S5 DOMAIN-CONTAINING PROTEIN"/>
    <property type="match status" value="1"/>
</dbReference>
<evidence type="ECO:0000313" key="2">
    <source>
        <dbReference type="EMBL" id="GFO42416.1"/>
    </source>
</evidence>
<sequence length="209" mass="24092">MKREDSERTQKCLDEILRDSVYSDEEELKKELQALGRAKTGTKIVISNLRKLGDGNLELDFSSDKEDIRCRGADMTSEYRHSLREYCSLLYLKPGVKIIIRGKKVKSKLISKSLTLSRTYKYVPKWLGRPVEITFGFSAEKGRDKDSSLMFYHENRLIEVFEAVGYRRKPLSKWIHTNGHGMGLVGVASVDFLEPSNNKQDFLRDSKFT</sequence>
<evidence type="ECO:0000313" key="3">
    <source>
        <dbReference type="Proteomes" id="UP000735302"/>
    </source>
</evidence>
<evidence type="ECO:0000259" key="1">
    <source>
        <dbReference type="Pfam" id="PF17942"/>
    </source>
</evidence>
<dbReference type="EMBL" id="BLXT01007807">
    <property type="protein sequence ID" value="GFO42416.1"/>
    <property type="molecule type" value="Genomic_DNA"/>
</dbReference>
<protein>
    <submittedName>
        <fullName evidence="2">MORC family CW-type Zinc finger protein 3</fullName>
    </submittedName>
</protein>
<dbReference type="Pfam" id="PF17942">
    <property type="entry name" value="Morc6_S5"/>
    <property type="match status" value="1"/>
</dbReference>
<dbReference type="Proteomes" id="UP000735302">
    <property type="component" value="Unassembled WGS sequence"/>
</dbReference>
<dbReference type="GO" id="GO:0005634">
    <property type="term" value="C:nucleus"/>
    <property type="evidence" value="ECO:0007669"/>
    <property type="project" value="TreeGrafter"/>
</dbReference>
<comment type="caution">
    <text evidence="2">The sequence shown here is derived from an EMBL/GenBank/DDBJ whole genome shotgun (WGS) entry which is preliminary data.</text>
</comment>
<keyword evidence="3" id="KW-1185">Reference proteome</keyword>
<dbReference type="AlphaFoldDB" id="A0AAV4DE43"/>
<accession>A0AAV4DE43</accession>